<reference evidence="1 2" key="2">
    <citation type="journal article" date="2018" name="New Phytol.">
        <title>High intraspecific genome diversity in the model arbuscular mycorrhizal symbiont Rhizophagus irregularis.</title>
        <authorList>
            <person name="Chen E.C.H."/>
            <person name="Morin E."/>
            <person name="Beaudet D."/>
            <person name="Noel J."/>
            <person name="Yildirir G."/>
            <person name="Ndikumana S."/>
            <person name="Charron P."/>
            <person name="St-Onge C."/>
            <person name="Giorgi J."/>
            <person name="Kruger M."/>
            <person name="Marton T."/>
            <person name="Ropars J."/>
            <person name="Grigoriev I.V."/>
            <person name="Hainaut M."/>
            <person name="Henrissat B."/>
            <person name="Roux C."/>
            <person name="Martin F."/>
            <person name="Corradi N."/>
        </authorList>
    </citation>
    <scope>NUCLEOTIDE SEQUENCE [LARGE SCALE GENOMIC DNA]</scope>
    <source>
        <strain evidence="1 2">DAOM 197198</strain>
    </source>
</reference>
<sequence length="162" mass="18638">MMRVLIKYFFSIQNFKILFEENAPYIPQIMPAKASANLSNPPIPRTSKASKVPPKQSQSDQLIPLWKKLSKGKRKCQEVIVKSIQKELGPRYLELTCLGINVFRYKAQQGEHQMDCYNIFGSGTCPISVSTWQHGGLIAKEIKNIMYFTMKSKNLESHLMRR</sequence>
<protein>
    <submittedName>
        <fullName evidence="1">Uncharacterized protein</fullName>
    </submittedName>
</protein>
<dbReference type="VEuPathDB" id="FungiDB:RhiirFUN_022844"/>
<evidence type="ECO:0000313" key="1">
    <source>
        <dbReference type="EMBL" id="POG61363.1"/>
    </source>
</evidence>
<dbReference type="Proteomes" id="UP000018888">
    <property type="component" value="Unassembled WGS sequence"/>
</dbReference>
<keyword evidence="2" id="KW-1185">Reference proteome</keyword>
<accession>A0A2P4P7K1</accession>
<name>A0A2P4P7K1_RHIID</name>
<comment type="caution">
    <text evidence="1">The sequence shown here is derived from an EMBL/GenBank/DDBJ whole genome shotgun (WGS) entry which is preliminary data.</text>
</comment>
<evidence type="ECO:0000313" key="2">
    <source>
        <dbReference type="Proteomes" id="UP000018888"/>
    </source>
</evidence>
<proteinExistence type="predicted"/>
<dbReference type="AlphaFoldDB" id="A0A2P4P7K1"/>
<organism evidence="1 2">
    <name type="scientific">Rhizophagus irregularis (strain DAOM 181602 / DAOM 197198 / MUCL 43194)</name>
    <name type="common">Arbuscular mycorrhizal fungus</name>
    <name type="synonym">Glomus intraradices</name>
    <dbReference type="NCBI Taxonomy" id="747089"/>
    <lineage>
        <taxon>Eukaryota</taxon>
        <taxon>Fungi</taxon>
        <taxon>Fungi incertae sedis</taxon>
        <taxon>Mucoromycota</taxon>
        <taxon>Glomeromycotina</taxon>
        <taxon>Glomeromycetes</taxon>
        <taxon>Glomerales</taxon>
        <taxon>Glomeraceae</taxon>
        <taxon>Rhizophagus</taxon>
    </lineage>
</organism>
<reference evidence="1 2" key="1">
    <citation type="journal article" date="2013" name="Proc. Natl. Acad. Sci. U.S.A.">
        <title>Genome of an arbuscular mycorrhizal fungus provides insight into the oldest plant symbiosis.</title>
        <authorList>
            <person name="Tisserant E."/>
            <person name="Malbreil M."/>
            <person name="Kuo A."/>
            <person name="Kohler A."/>
            <person name="Symeonidi A."/>
            <person name="Balestrini R."/>
            <person name="Charron P."/>
            <person name="Duensing N."/>
            <person name="Frei Dit Frey N."/>
            <person name="Gianinazzi-Pearson V."/>
            <person name="Gilbert L.B."/>
            <person name="Handa Y."/>
            <person name="Herr J.R."/>
            <person name="Hijri M."/>
            <person name="Koul R."/>
            <person name="Kawaguchi M."/>
            <person name="Krajinski F."/>
            <person name="Lammers P.J."/>
            <person name="Masclaux F.G."/>
            <person name="Murat C."/>
            <person name="Morin E."/>
            <person name="Ndikumana S."/>
            <person name="Pagni M."/>
            <person name="Petitpierre D."/>
            <person name="Requena N."/>
            <person name="Rosikiewicz P."/>
            <person name="Riley R."/>
            <person name="Saito K."/>
            <person name="San Clemente H."/>
            <person name="Shapiro H."/>
            <person name="van Tuinen D."/>
            <person name="Becard G."/>
            <person name="Bonfante P."/>
            <person name="Paszkowski U."/>
            <person name="Shachar-Hill Y.Y."/>
            <person name="Tuskan G.A."/>
            <person name="Young P.W."/>
            <person name="Sanders I.R."/>
            <person name="Henrissat B."/>
            <person name="Rensing S.A."/>
            <person name="Grigoriev I.V."/>
            <person name="Corradi N."/>
            <person name="Roux C."/>
            <person name="Martin F."/>
        </authorList>
    </citation>
    <scope>NUCLEOTIDE SEQUENCE [LARGE SCALE GENOMIC DNA]</scope>
    <source>
        <strain evidence="1 2">DAOM 197198</strain>
    </source>
</reference>
<dbReference type="EMBL" id="AUPC02000345">
    <property type="protein sequence ID" value="POG61363.1"/>
    <property type="molecule type" value="Genomic_DNA"/>
</dbReference>
<gene>
    <name evidence="1" type="ORF">GLOIN_2v1704588</name>
</gene>